<dbReference type="Gene3D" id="3.30.470.30">
    <property type="entry name" value="DNA ligase/mRNA capping enzyme"/>
    <property type="match status" value="1"/>
</dbReference>
<gene>
    <name evidence="6" type="ORF">GCM10022223_37320</name>
</gene>
<dbReference type="InterPro" id="IPR012340">
    <property type="entry name" value="NA-bd_OB-fold"/>
</dbReference>
<comment type="catalytic activity">
    <reaction evidence="4">
        <text>ATP + (deoxyribonucleotide)n-3'-hydroxyl + 5'-phospho-(deoxyribonucleotide)m = (deoxyribonucleotide)n+m + AMP + diphosphate.</text>
        <dbReference type="EC" id="6.5.1.1"/>
    </reaction>
</comment>
<dbReference type="Pfam" id="PF04679">
    <property type="entry name" value="DNA_ligase_A_C"/>
    <property type="match status" value="1"/>
</dbReference>
<feature type="domain" description="ATP-dependent DNA ligase family profile" evidence="5">
    <location>
        <begin position="105"/>
        <end position="227"/>
    </location>
</feature>
<evidence type="ECO:0000313" key="7">
    <source>
        <dbReference type="Proteomes" id="UP001501074"/>
    </source>
</evidence>
<dbReference type="InterPro" id="IPR012310">
    <property type="entry name" value="DNA_ligase_ATP-dep_cent"/>
</dbReference>
<dbReference type="CDD" id="cd07970">
    <property type="entry name" value="OBF_DNA_ligase_LigC"/>
    <property type="match status" value="1"/>
</dbReference>
<dbReference type="InterPro" id="IPR044119">
    <property type="entry name" value="Adenylation_LigC-like"/>
</dbReference>
<dbReference type="EMBL" id="BAAAZO010000006">
    <property type="protein sequence ID" value="GAA3617278.1"/>
    <property type="molecule type" value="Genomic_DNA"/>
</dbReference>
<dbReference type="EC" id="6.5.1.1" evidence="2"/>
<evidence type="ECO:0000259" key="5">
    <source>
        <dbReference type="PROSITE" id="PS50160"/>
    </source>
</evidence>
<evidence type="ECO:0000256" key="4">
    <source>
        <dbReference type="ARBA" id="ARBA00034003"/>
    </source>
</evidence>
<dbReference type="PROSITE" id="PS50160">
    <property type="entry name" value="DNA_LIGASE_A3"/>
    <property type="match status" value="1"/>
</dbReference>
<dbReference type="InterPro" id="IPR012309">
    <property type="entry name" value="DNA_ligase_ATP-dep_C"/>
</dbReference>
<keyword evidence="3 6" id="KW-0436">Ligase</keyword>
<dbReference type="SUPFAM" id="SSF56091">
    <property type="entry name" value="DNA ligase/mRNA capping enzyme, catalytic domain"/>
    <property type="match status" value="1"/>
</dbReference>
<evidence type="ECO:0000256" key="3">
    <source>
        <dbReference type="ARBA" id="ARBA00022598"/>
    </source>
</evidence>
<accession>A0ABP6ZQP3</accession>
<evidence type="ECO:0000256" key="1">
    <source>
        <dbReference type="ARBA" id="ARBA00007572"/>
    </source>
</evidence>
<protein>
    <recommendedName>
        <fullName evidence="2">DNA ligase (ATP)</fullName>
        <ecNumber evidence="2">6.5.1.1</ecNumber>
    </recommendedName>
</protein>
<dbReference type="NCBIfam" id="NF006078">
    <property type="entry name" value="PRK08224.1"/>
    <property type="match status" value="1"/>
</dbReference>
<dbReference type="Gene3D" id="2.40.50.140">
    <property type="entry name" value="Nucleic acid-binding proteins"/>
    <property type="match status" value="1"/>
</dbReference>
<dbReference type="PANTHER" id="PTHR45674">
    <property type="entry name" value="DNA LIGASE 1/3 FAMILY MEMBER"/>
    <property type="match status" value="1"/>
</dbReference>
<reference evidence="7" key="1">
    <citation type="journal article" date="2019" name="Int. J. Syst. Evol. Microbiol.">
        <title>The Global Catalogue of Microorganisms (GCM) 10K type strain sequencing project: providing services to taxonomists for standard genome sequencing and annotation.</title>
        <authorList>
            <consortium name="The Broad Institute Genomics Platform"/>
            <consortium name="The Broad Institute Genome Sequencing Center for Infectious Disease"/>
            <person name="Wu L."/>
            <person name="Ma J."/>
        </authorList>
    </citation>
    <scope>NUCLEOTIDE SEQUENCE [LARGE SCALE GENOMIC DNA]</scope>
    <source>
        <strain evidence="7">JCM 16902</strain>
    </source>
</reference>
<dbReference type="Pfam" id="PF01068">
    <property type="entry name" value="DNA_ligase_A_M"/>
    <property type="match status" value="1"/>
</dbReference>
<dbReference type="InterPro" id="IPR044117">
    <property type="entry name" value="OBF_LigC-like"/>
</dbReference>
<dbReference type="PANTHER" id="PTHR45674:SF4">
    <property type="entry name" value="DNA LIGASE 1"/>
    <property type="match status" value="1"/>
</dbReference>
<proteinExistence type="inferred from homology"/>
<dbReference type="Proteomes" id="UP001501074">
    <property type="component" value="Unassembled WGS sequence"/>
</dbReference>
<dbReference type="GO" id="GO:0016874">
    <property type="term" value="F:ligase activity"/>
    <property type="evidence" value="ECO:0007669"/>
    <property type="project" value="UniProtKB-KW"/>
</dbReference>
<evidence type="ECO:0000313" key="6">
    <source>
        <dbReference type="EMBL" id="GAA3617278.1"/>
    </source>
</evidence>
<dbReference type="SUPFAM" id="SSF50249">
    <property type="entry name" value="Nucleic acid-binding proteins"/>
    <property type="match status" value="1"/>
</dbReference>
<name>A0ABP6ZQP3_9ACTN</name>
<keyword evidence="7" id="KW-1185">Reference proteome</keyword>
<evidence type="ECO:0000256" key="2">
    <source>
        <dbReference type="ARBA" id="ARBA00012727"/>
    </source>
</evidence>
<dbReference type="InterPro" id="IPR050191">
    <property type="entry name" value="ATP-dep_DNA_ligase"/>
</dbReference>
<organism evidence="6 7">
    <name type="scientific">Kineosporia mesophila</name>
    <dbReference type="NCBI Taxonomy" id="566012"/>
    <lineage>
        <taxon>Bacteria</taxon>
        <taxon>Bacillati</taxon>
        <taxon>Actinomycetota</taxon>
        <taxon>Actinomycetes</taxon>
        <taxon>Kineosporiales</taxon>
        <taxon>Kineosporiaceae</taxon>
        <taxon>Kineosporia</taxon>
    </lineage>
</organism>
<sequence length="370" mass="41505">MDLPVMPPVKPMLAKSVPEIPDVGHVEPKWDGFRTVVFRDGDEVELGSRNEKPMTRYFPELVEALRENLPERCVIDGEIVTVVDDRLQFEVLQQRIHPAASRIKLLSEQTPASFIAFDLLALGDENLMGQPFSERRARLVEALSAARAPIHCTPATGDLATAQEWFGMFEGAGLDGVVAKPLDGPYLPDKRAMFKVKHARTADCVVAGFRWHKSGPVVGSLLLGLYREDGSLQHVGVAASFPMIRRAELVEELEPYRMAVEELGQHPWGQWAEAQAHEHQRMPGNVSRWNSTKDLSFVPLRPSLVVEVAYDQMEGDRFRHTAQFRRWRTDREPGSCGYGQLERPVSFRLEDVLSPSGARAPRILRQVGEG</sequence>
<comment type="caution">
    <text evidence="6">The sequence shown here is derived from an EMBL/GenBank/DDBJ whole genome shotgun (WGS) entry which is preliminary data.</text>
</comment>
<dbReference type="RefSeq" id="WP_231482517.1">
    <property type="nucleotide sequence ID" value="NZ_BAAAZO010000006.1"/>
</dbReference>
<dbReference type="CDD" id="cd07905">
    <property type="entry name" value="Adenylation_DNA_ligase_LigC"/>
    <property type="match status" value="1"/>
</dbReference>
<comment type="similarity">
    <text evidence="1">Belongs to the ATP-dependent DNA ligase family.</text>
</comment>